<dbReference type="AlphaFoldDB" id="A0A5C7F6S6"/>
<evidence type="ECO:0000313" key="10">
    <source>
        <dbReference type="EMBL" id="WWD79308.1"/>
    </source>
</evidence>
<comment type="pathway">
    <text evidence="1 8">Amino-acid biosynthesis; L-histidine biosynthesis; L-histidine from 5-phospho-alpha-D-ribose 1-diphosphate: step 8/9.</text>
</comment>
<dbReference type="InterPro" id="IPR010140">
    <property type="entry name" value="Histidinol_P_phosphatase_HisJ"/>
</dbReference>
<dbReference type="GO" id="GO:0004401">
    <property type="term" value="F:histidinol-phosphatase activity"/>
    <property type="evidence" value="ECO:0007669"/>
    <property type="project" value="UniProtKB-UniRule"/>
</dbReference>
<dbReference type="NCBIfam" id="TIGR01856">
    <property type="entry name" value="hisJ_fam"/>
    <property type="match status" value="1"/>
</dbReference>
<name>A0A5C7F6S6_9BACI</name>
<accession>A0A5C7F6S6</accession>
<evidence type="ECO:0000256" key="8">
    <source>
        <dbReference type="RuleBase" id="RU366003"/>
    </source>
</evidence>
<dbReference type="GO" id="GO:0005737">
    <property type="term" value="C:cytoplasm"/>
    <property type="evidence" value="ECO:0007669"/>
    <property type="project" value="TreeGrafter"/>
</dbReference>
<proteinExistence type="inferred from homology"/>
<dbReference type="RefSeq" id="WP_147803385.1">
    <property type="nucleotide sequence ID" value="NZ_CP144914.1"/>
</dbReference>
<evidence type="ECO:0000256" key="4">
    <source>
        <dbReference type="ARBA" id="ARBA00022605"/>
    </source>
</evidence>
<evidence type="ECO:0000259" key="9">
    <source>
        <dbReference type="Pfam" id="PF02811"/>
    </source>
</evidence>
<evidence type="ECO:0000256" key="5">
    <source>
        <dbReference type="ARBA" id="ARBA00022801"/>
    </source>
</evidence>
<dbReference type="PANTHER" id="PTHR21039">
    <property type="entry name" value="HISTIDINOL PHOSPHATASE-RELATED"/>
    <property type="match status" value="1"/>
</dbReference>
<dbReference type="Gene3D" id="3.20.20.140">
    <property type="entry name" value="Metal-dependent hydrolases"/>
    <property type="match status" value="1"/>
</dbReference>
<dbReference type="PANTHER" id="PTHR21039:SF0">
    <property type="entry name" value="HISTIDINOL-PHOSPHATASE"/>
    <property type="match status" value="1"/>
</dbReference>
<protein>
    <recommendedName>
        <fullName evidence="3 8">Histidinol-phosphatase</fullName>
        <shortName evidence="8">HolPase</shortName>
        <ecNumber evidence="3 8">3.1.3.15</ecNumber>
    </recommendedName>
</protein>
<evidence type="ECO:0000256" key="7">
    <source>
        <dbReference type="ARBA" id="ARBA00049158"/>
    </source>
</evidence>
<reference evidence="10 11" key="1">
    <citation type="submission" date="2024-01" db="EMBL/GenBank/DDBJ databases">
        <title>Complete Genome Sequence of Alkalicoccus halolimnae BZ-SZ-XJ29T, a Moderately Halophilic Bacterium Isolated from a Salt Lake.</title>
        <authorList>
            <person name="Zhao B."/>
        </authorList>
    </citation>
    <scope>NUCLEOTIDE SEQUENCE [LARGE SCALE GENOMIC DNA]</scope>
    <source>
        <strain evidence="10 11">BZ-SZ-XJ29</strain>
    </source>
</reference>
<comment type="catalytic activity">
    <reaction evidence="7 8">
        <text>L-histidinol phosphate + H2O = L-histidinol + phosphate</text>
        <dbReference type="Rhea" id="RHEA:14465"/>
        <dbReference type="ChEBI" id="CHEBI:15377"/>
        <dbReference type="ChEBI" id="CHEBI:43474"/>
        <dbReference type="ChEBI" id="CHEBI:57699"/>
        <dbReference type="ChEBI" id="CHEBI:57980"/>
        <dbReference type="EC" id="3.1.3.15"/>
    </reaction>
</comment>
<dbReference type="OrthoDB" id="9775255at2"/>
<keyword evidence="5 8" id="KW-0378">Hydrolase</keyword>
<dbReference type="EC" id="3.1.3.15" evidence="3 8"/>
<evidence type="ECO:0000256" key="3">
    <source>
        <dbReference type="ARBA" id="ARBA00013085"/>
    </source>
</evidence>
<evidence type="ECO:0000256" key="2">
    <source>
        <dbReference type="ARBA" id="ARBA00009152"/>
    </source>
</evidence>
<dbReference type="EMBL" id="CP144914">
    <property type="protein sequence ID" value="WWD79308.1"/>
    <property type="molecule type" value="Genomic_DNA"/>
</dbReference>
<dbReference type="NCBIfam" id="NF005996">
    <property type="entry name" value="PRK08123.1"/>
    <property type="match status" value="1"/>
</dbReference>
<evidence type="ECO:0000256" key="6">
    <source>
        <dbReference type="ARBA" id="ARBA00023102"/>
    </source>
</evidence>
<dbReference type="GO" id="GO:0000105">
    <property type="term" value="P:L-histidine biosynthetic process"/>
    <property type="evidence" value="ECO:0007669"/>
    <property type="project" value="UniProtKB-UniRule"/>
</dbReference>
<dbReference type="KEGG" id="ahal:FTX54_012900"/>
<dbReference type="InterPro" id="IPR004013">
    <property type="entry name" value="PHP_dom"/>
</dbReference>
<organism evidence="10 11">
    <name type="scientific">Alkalicoccus halolimnae</name>
    <dbReference type="NCBI Taxonomy" id="1667239"/>
    <lineage>
        <taxon>Bacteria</taxon>
        <taxon>Bacillati</taxon>
        <taxon>Bacillota</taxon>
        <taxon>Bacilli</taxon>
        <taxon>Bacillales</taxon>
        <taxon>Bacillaceae</taxon>
        <taxon>Alkalicoccus</taxon>
    </lineage>
</organism>
<gene>
    <name evidence="10" type="primary">hisJ</name>
    <name evidence="10" type="ORF">FTX54_012900</name>
</gene>
<keyword evidence="11" id="KW-1185">Reference proteome</keyword>
<dbReference type="InterPro" id="IPR016195">
    <property type="entry name" value="Pol/histidinol_Pase-like"/>
</dbReference>
<comment type="similarity">
    <text evidence="2 8">Belongs to the PHP hydrolase family. HisK subfamily.</text>
</comment>
<keyword evidence="6 8" id="KW-0368">Histidine biosynthesis</keyword>
<feature type="domain" description="PHP" evidence="9">
    <location>
        <begin position="4"/>
        <end position="215"/>
    </location>
</feature>
<sequence length="266" mass="30100">MLHDGHVHSPFCPHGSKDSLDSYVEKAAARGLKSITFTEHAPLPERFIDPVPEQDSSMDRQVLDEYLRAVETVKEKYKNIIEIRTGLEIDYIEGFEKETTDFLNEIGPFLDDAILSVHFLKTKKGYVCIDFDEHAFQRFAEDCGSLKAAYEAYYDAVEKSIKTDLGLYKPKRIGHMTLVHKFKKLFPAGFDDTPLIRSILDAALKYQVSLDINTAGIRKMHCGEPYPPLPVIKEAFSRGIPLMYGSDAHMSSDVGKDYETVAPFLK</sequence>
<keyword evidence="4 8" id="KW-0028">Amino-acid biosynthesis</keyword>
<evidence type="ECO:0000313" key="11">
    <source>
        <dbReference type="Proteomes" id="UP000321816"/>
    </source>
</evidence>
<dbReference type="CDD" id="cd12110">
    <property type="entry name" value="PHP_HisPPase_Hisj_like"/>
    <property type="match status" value="1"/>
</dbReference>
<dbReference type="SUPFAM" id="SSF89550">
    <property type="entry name" value="PHP domain-like"/>
    <property type="match status" value="1"/>
</dbReference>
<dbReference type="Proteomes" id="UP000321816">
    <property type="component" value="Chromosome"/>
</dbReference>
<dbReference type="Pfam" id="PF02811">
    <property type="entry name" value="PHP"/>
    <property type="match status" value="1"/>
</dbReference>
<evidence type="ECO:0000256" key="1">
    <source>
        <dbReference type="ARBA" id="ARBA00004970"/>
    </source>
</evidence>